<name>A0A9P8L8P1_9PEZI</name>
<comment type="caution">
    <text evidence="1">The sequence shown here is derived from an EMBL/GenBank/DDBJ whole genome shotgun (WGS) entry which is preliminary data.</text>
</comment>
<keyword evidence="2" id="KW-1185">Reference proteome</keyword>
<reference evidence="1" key="1">
    <citation type="submission" date="2021-03" db="EMBL/GenBank/DDBJ databases">
        <title>Comparative genomics and phylogenomic investigation of the class Geoglossomycetes provide insights into ecological specialization and systematics.</title>
        <authorList>
            <person name="Melie T."/>
            <person name="Pirro S."/>
            <person name="Miller A.N."/>
            <person name="Quandt A."/>
        </authorList>
    </citation>
    <scope>NUCLEOTIDE SEQUENCE</scope>
    <source>
        <strain evidence="1">CAQ_001_2017</strain>
    </source>
</reference>
<proteinExistence type="predicted"/>
<gene>
    <name evidence="1" type="ORF">GP486_005742</name>
</gene>
<dbReference type="Proteomes" id="UP000750711">
    <property type="component" value="Unassembled WGS sequence"/>
</dbReference>
<protein>
    <submittedName>
        <fullName evidence="1">Uncharacterized protein</fullName>
    </submittedName>
</protein>
<dbReference type="AlphaFoldDB" id="A0A9P8L8P1"/>
<evidence type="ECO:0000313" key="1">
    <source>
        <dbReference type="EMBL" id="KAH0556333.1"/>
    </source>
</evidence>
<organism evidence="1 2">
    <name type="scientific">Trichoglossum hirsutum</name>
    <dbReference type="NCBI Taxonomy" id="265104"/>
    <lineage>
        <taxon>Eukaryota</taxon>
        <taxon>Fungi</taxon>
        <taxon>Dikarya</taxon>
        <taxon>Ascomycota</taxon>
        <taxon>Pezizomycotina</taxon>
        <taxon>Geoglossomycetes</taxon>
        <taxon>Geoglossales</taxon>
        <taxon>Geoglossaceae</taxon>
        <taxon>Trichoglossum</taxon>
    </lineage>
</organism>
<evidence type="ECO:0000313" key="2">
    <source>
        <dbReference type="Proteomes" id="UP000750711"/>
    </source>
</evidence>
<feature type="non-terminal residue" evidence="1">
    <location>
        <position position="87"/>
    </location>
</feature>
<sequence>MQQMKLPVRVSDIPVSIQTDPTATDSANVMASSKEDHRLWAIEAMEQERNNEIKELKGTHAKQIRALQQVHEQTTAYGDQRCGESRA</sequence>
<accession>A0A9P8L8P1</accession>
<dbReference type="EMBL" id="JAGHQM010001135">
    <property type="protein sequence ID" value="KAH0556333.1"/>
    <property type="molecule type" value="Genomic_DNA"/>
</dbReference>